<feature type="non-terminal residue" evidence="7">
    <location>
        <position position="459"/>
    </location>
</feature>
<evidence type="ECO:0000259" key="6">
    <source>
        <dbReference type="PROSITE" id="PS50850"/>
    </source>
</evidence>
<keyword evidence="2 5" id="KW-0812">Transmembrane</keyword>
<gene>
    <name evidence="7" type="ORF">TrRE_jg1664</name>
</gene>
<accession>A0A9W6ZLU8</accession>
<evidence type="ECO:0000256" key="4">
    <source>
        <dbReference type="ARBA" id="ARBA00023136"/>
    </source>
</evidence>
<feature type="transmembrane region" description="Helical" evidence="5">
    <location>
        <begin position="325"/>
        <end position="346"/>
    </location>
</feature>
<dbReference type="AlphaFoldDB" id="A0A9W6ZLU8"/>
<evidence type="ECO:0000256" key="1">
    <source>
        <dbReference type="ARBA" id="ARBA00004141"/>
    </source>
</evidence>
<protein>
    <recommendedName>
        <fullName evidence="6">Major facilitator superfamily (MFS) profile domain-containing protein</fullName>
    </recommendedName>
</protein>
<feature type="transmembrane region" description="Helical" evidence="5">
    <location>
        <begin position="388"/>
        <end position="408"/>
    </location>
</feature>
<dbReference type="GO" id="GO:0022857">
    <property type="term" value="F:transmembrane transporter activity"/>
    <property type="evidence" value="ECO:0007669"/>
    <property type="project" value="InterPro"/>
</dbReference>
<feature type="transmembrane region" description="Helical" evidence="5">
    <location>
        <begin position="126"/>
        <end position="148"/>
    </location>
</feature>
<feature type="domain" description="Major facilitator superfamily (MFS) profile" evidence="6">
    <location>
        <begin position="24"/>
        <end position="444"/>
    </location>
</feature>
<dbReference type="Proteomes" id="UP001165082">
    <property type="component" value="Unassembled WGS sequence"/>
</dbReference>
<dbReference type="InterPro" id="IPR020846">
    <property type="entry name" value="MFS_dom"/>
</dbReference>
<keyword evidence="4 5" id="KW-0472">Membrane</keyword>
<comment type="caution">
    <text evidence="7">The sequence shown here is derived from an EMBL/GenBank/DDBJ whole genome shotgun (WGS) entry which is preliminary data.</text>
</comment>
<keyword evidence="8" id="KW-1185">Reference proteome</keyword>
<feature type="transmembrane region" description="Helical" evidence="5">
    <location>
        <begin position="169"/>
        <end position="188"/>
    </location>
</feature>
<dbReference type="GO" id="GO:0016020">
    <property type="term" value="C:membrane"/>
    <property type="evidence" value="ECO:0007669"/>
    <property type="project" value="UniProtKB-SubCell"/>
</dbReference>
<dbReference type="SUPFAM" id="SSF103473">
    <property type="entry name" value="MFS general substrate transporter"/>
    <property type="match status" value="1"/>
</dbReference>
<dbReference type="OrthoDB" id="433512at2759"/>
<feature type="transmembrane region" description="Helical" evidence="5">
    <location>
        <begin position="102"/>
        <end position="120"/>
    </location>
</feature>
<name>A0A9W6ZLU8_9STRA</name>
<organism evidence="7 8">
    <name type="scientific">Triparma retinervis</name>
    <dbReference type="NCBI Taxonomy" id="2557542"/>
    <lineage>
        <taxon>Eukaryota</taxon>
        <taxon>Sar</taxon>
        <taxon>Stramenopiles</taxon>
        <taxon>Ochrophyta</taxon>
        <taxon>Bolidophyceae</taxon>
        <taxon>Parmales</taxon>
        <taxon>Triparmaceae</taxon>
        <taxon>Triparma</taxon>
    </lineage>
</organism>
<dbReference type="Gene3D" id="1.20.1250.20">
    <property type="entry name" value="MFS general substrate transporter like domains"/>
    <property type="match status" value="1"/>
</dbReference>
<dbReference type="Pfam" id="PF07690">
    <property type="entry name" value="MFS_1"/>
    <property type="match status" value="1"/>
</dbReference>
<feature type="transmembrane region" description="Helical" evidence="5">
    <location>
        <begin position="420"/>
        <end position="440"/>
    </location>
</feature>
<evidence type="ECO:0000313" key="7">
    <source>
        <dbReference type="EMBL" id="GMH53647.1"/>
    </source>
</evidence>
<feature type="transmembrane region" description="Helical" evidence="5">
    <location>
        <begin position="208"/>
        <end position="228"/>
    </location>
</feature>
<dbReference type="EMBL" id="BRXZ01002063">
    <property type="protein sequence ID" value="GMH53647.1"/>
    <property type="molecule type" value="Genomic_DNA"/>
</dbReference>
<comment type="subcellular location">
    <subcellularLocation>
        <location evidence="1">Membrane</location>
        <topology evidence="1">Multi-pass membrane protein</topology>
    </subcellularLocation>
</comment>
<dbReference type="InterPro" id="IPR011701">
    <property type="entry name" value="MFS"/>
</dbReference>
<reference evidence="7" key="1">
    <citation type="submission" date="2022-07" db="EMBL/GenBank/DDBJ databases">
        <title>Genome analysis of Parmales, a sister group of diatoms, reveals the evolutionary specialization of diatoms from phago-mixotrophs to photoautotrophs.</title>
        <authorList>
            <person name="Ban H."/>
            <person name="Sato S."/>
            <person name="Yoshikawa S."/>
            <person name="Kazumasa Y."/>
            <person name="Nakamura Y."/>
            <person name="Ichinomiya M."/>
            <person name="Saitoh K."/>
            <person name="Sato N."/>
            <person name="Blanc-Mathieu R."/>
            <person name="Endo H."/>
            <person name="Kuwata A."/>
            <person name="Ogata H."/>
        </authorList>
    </citation>
    <scope>NUCLEOTIDE SEQUENCE</scope>
</reference>
<dbReference type="PROSITE" id="PS50850">
    <property type="entry name" value="MFS"/>
    <property type="match status" value="1"/>
</dbReference>
<evidence type="ECO:0000256" key="3">
    <source>
        <dbReference type="ARBA" id="ARBA00022989"/>
    </source>
</evidence>
<evidence type="ECO:0000313" key="8">
    <source>
        <dbReference type="Proteomes" id="UP001165082"/>
    </source>
</evidence>
<evidence type="ECO:0000256" key="2">
    <source>
        <dbReference type="ARBA" id="ARBA00022692"/>
    </source>
</evidence>
<feature type="transmembrane region" description="Helical" evidence="5">
    <location>
        <begin position="72"/>
        <end position="95"/>
    </location>
</feature>
<dbReference type="PANTHER" id="PTHR24064">
    <property type="entry name" value="SOLUTE CARRIER FAMILY 22 MEMBER"/>
    <property type="match status" value="1"/>
</dbReference>
<feature type="transmembrane region" description="Helical" evidence="5">
    <location>
        <begin position="352"/>
        <end position="376"/>
    </location>
</feature>
<dbReference type="InterPro" id="IPR036259">
    <property type="entry name" value="MFS_trans_sf"/>
</dbReference>
<keyword evidence="3 5" id="KW-1133">Transmembrane helix</keyword>
<proteinExistence type="predicted"/>
<evidence type="ECO:0000256" key="5">
    <source>
        <dbReference type="SAM" id="Phobius"/>
    </source>
</evidence>
<sequence>MPSSPSSSSSPLLPYSPKPEANYTVWISALSNVSIQYNLSVIAVCLLLMDPSTDDDVSLDALYPRTDLFDQWLRSSVFAGAIVGQAVMGGLGDILGRGKAMILTNSFTFLGALLCAVGSWGNSDDVYGALIGYRFLMGVGIGGKYPLASTIRAEGTAEGEHRATEVAKGFFWQTPGVIAPYLLGWILVAAFGEEKNGTEFELVTEIQFRVLFGVGAIPSLIVIILTYLQFRGKERERVGSENPVKVALNHPELWRKLIGTGGCWFLYDFIYYGTALNQTSIIDSVFGGEDGIYDNCWRNVVVAAMGIPGVIAAILQLEGFGAKRLMSWGFALIGLSSVLLCVSFKYFPDDNWLNFGFFCLLLFAVNWGCNVATYVLPIETFPEEVRSSFYGLSAALGKVGAFLGGYFFGPISKSGGGYSAVYGVCAGMSVLGIAFSGAYIEPFIRNTLWRGKDEGGGGG</sequence>